<evidence type="ECO:0000259" key="2">
    <source>
        <dbReference type="Pfam" id="PF12146"/>
    </source>
</evidence>
<dbReference type="AlphaFoldDB" id="A0A397SJK4"/>
<dbReference type="EMBL" id="QKYT01000466">
    <property type="protein sequence ID" value="RIA84826.1"/>
    <property type="molecule type" value="Genomic_DNA"/>
</dbReference>
<name>A0A397SJK4_9GLOM</name>
<dbReference type="GO" id="GO:0016787">
    <property type="term" value="F:hydrolase activity"/>
    <property type="evidence" value="ECO:0007669"/>
    <property type="project" value="UniProtKB-KW"/>
</dbReference>
<dbReference type="STRING" id="658196.A0A397SJK4"/>
<gene>
    <name evidence="3" type="ORF">C1645_400635</name>
</gene>
<dbReference type="Pfam" id="PF12146">
    <property type="entry name" value="Hydrolase_4"/>
    <property type="match status" value="1"/>
</dbReference>
<evidence type="ECO:0000256" key="1">
    <source>
        <dbReference type="SAM" id="SignalP"/>
    </source>
</evidence>
<dbReference type="SUPFAM" id="SSF53474">
    <property type="entry name" value="alpha/beta-Hydrolases"/>
    <property type="match status" value="1"/>
</dbReference>
<dbReference type="InterPro" id="IPR029058">
    <property type="entry name" value="AB_hydrolase_fold"/>
</dbReference>
<evidence type="ECO:0000313" key="3">
    <source>
        <dbReference type="EMBL" id="RIA84826.1"/>
    </source>
</evidence>
<dbReference type="InterPro" id="IPR050266">
    <property type="entry name" value="AB_hydrolase_sf"/>
</dbReference>
<evidence type="ECO:0000313" key="4">
    <source>
        <dbReference type="Proteomes" id="UP000265703"/>
    </source>
</evidence>
<reference evidence="3 4" key="1">
    <citation type="submission" date="2018-06" db="EMBL/GenBank/DDBJ databases">
        <title>Comparative genomics reveals the genomic features of Rhizophagus irregularis, R. cerebriforme, R. diaphanum and Gigaspora rosea, and their symbiotic lifestyle signature.</title>
        <authorList>
            <person name="Morin E."/>
            <person name="San Clemente H."/>
            <person name="Chen E.C.H."/>
            <person name="De La Providencia I."/>
            <person name="Hainaut M."/>
            <person name="Kuo A."/>
            <person name="Kohler A."/>
            <person name="Murat C."/>
            <person name="Tang N."/>
            <person name="Roy S."/>
            <person name="Loubradou J."/>
            <person name="Henrissat B."/>
            <person name="Grigoriev I.V."/>
            <person name="Corradi N."/>
            <person name="Roux C."/>
            <person name="Martin F.M."/>
        </authorList>
    </citation>
    <scope>NUCLEOTIDE SEQUENCE [LARGE SCALE GENOMIC DNA]</scope>
    <source>
        <strain evidence="3 4">DAOM 227022</strain>
    </source>
</reference>
<accession>A0A397SJK4</accession>
<feature type="signal peptide" evidence="1">
    <location>
        <begin position="1"/>
        <end position="19"/>
    </location>
</feature>
<keyword evidence="3" id="KW-0378">Hydrolase</keyword>
<organism evidence="3 4">
    <name type="scientific">Glomus cerebriforme</name>
    <dbReference type="NCBI Taxonomy" id="658196"/>
    <lineage>
        <taxon>Eukaryota</taxon>
        <taxon>Fungi</taxon>
        <taxon>Fungi incertae sedis</taxon>
        <taxon>Mucoromycota</taxon>
        <taxon>Glomeromycotina</taxon>
        <taxon>Glomeromycetes</taxon>
        <taxon>Glomerales</taxon>
        <taxon>Glomeraceae</taxon>
        <taxon>Glomus</taxon>
    </lineage>
</organism>
<dbReference type="GO" id="GO:0016020">
    <property type="term" value="C:membrane"/>
    <property type="evidence" value="ECO:0007669"/>
    <property type="project" value="TreeGrafter"/>
</dbReference>
<dbReference type="PANTHER" id="PTHR43798">
    <property type="entry name" value="MONOACYLGLYCEROL LIPASE"/>
    <property type="match status" value="1"/>
</dbReference>
<keyword evidence="1" id="KW-0732">Signal</keyword>
<dbReference type="OrthoDB" id="408373at2759"/>
<comment type="caution">
    <text evidence="3">The sequence shown here is derived from an EMBL/GenBank/DDBJ whole genome shotgun (WGS) entry which is preliminary data.</text>
</comment>
<protein>
    <submittedName>
        <fullName evidence="3">Alpha/Beta hydrolase protein</fullName>
    </submittedName>
</protein>
<keyword evidence="4" id="KW-1185">Reference proteome</keyword>
<sequence>MNLIKILFIISFFFTEIIAQIPIYTFPIETVNYYVSGGNGVQIYVEEKGDPEKTTILFTSGHMSSRLSWSPQWFNPDLYERFHLVRWDYRGAGRSDKPKDVNSYSIELNAEDLCAVVTKIKSNNPNKKIVAVGWSIGSQSTLTFMKNYPDIKIDGFISIAGFVNANFIPNIIKELGEISTALVDDDFSTVVYGINGTMSVRTFKPMSDQFRAFKIGEAALIAPEYRKSNTKPIDLADFFSALSIPTLNLIGEKDVLVPLEYSLYFASLAKNGEKIIYKDVGHSPPWEEKSITSDIARFASQI</sequence>
<feature type="chain" id="PRO_5017446826" evidence="1">
    <location>
        <begin position="20"/>
        <end position="302"/>
    </location>
</feature>
<dbReference type="Gene3D" id="3.40.50.1820">
    <property type="entry name" value="alpha/beta hydrolase"/>
    <property type="match status" value="1"/>
</dbReference>
<feature type="domain" description="Serine aminopeptidase S33" evidence="2">
    <location>
        <begin position="82"/>
        <end position="178"/>
    </location>
</feature>
<dbReference type="InterPro" id="IPR022742">
    <property type="entry name" value="Hydrolase_4"/>
</dbReference>
<dbReference type="PANTHER" id="PTHR43798:SF33">
    <property type="entry name" value="HYDROLASE, PUTATIVE (AFU_ORTHOLOGUE AFUA_2G14860)-RELATED"/>
    <property type="match status" value="1"/>
</dbReference>
<proteinExistence type="predicted"/>
<dbReference type="Proteomes" id="UP000265703">
    <property type="component" value="Unassembled WGS sequence"/>
</dbReference>